<gene>
    <name evidence="3" type="ORF">NQ318_001275</name>
</gene>
<reference evidence="3" key="1">
    <citation type="journal article" date="2023" name="Insect Mol. Biol.">
        <title>Genome sequencing provides insights into the evolution of gene families encoding plant cell wall-degrading enzymes in longhorned beetles.</title>
        <authorList>
            <person name="Shin N.R."/>
            <person name="Okamura Y."/>
            <person name="Kirsch R."/>
            <person name="Pauchet Y."/>
        </authorList>
    </citation>
    <scope>NUCLEOTIDE SEQUENCE</scope>
    <source>
        <strain evidence="3">AMC_N1</strain>
    </source>
</reference>
<evidence type="ECO:0000313" key="4">
    <source>
        <dbReference type="Proteomes" id="UP001162162"/>
    </source>
</evidence>
<evidence type="ECO:0000259" key="1">
    <source>
        <dbReference type="Pfam" id="PF21787"/>
    </source>
</evidence>
<dbReference type="Proteomes" id="UP001162162">
    <property type="component" value="Unassembled WGS sequence"/>
</dbReference>
<sequence>MIFEAGINSSILRALKNKAGNMDPLDKYCVLLFDEIQIKSELSYETNQQRVCGYQDLGQLGRSLSVANRALVFMIRGLNTPWKELIAYYFCGQDMSSTHLKKIIIEIILDLQHVGLNVVATVCKQLTKYQEPLRELCDIGSQGSVYFLVGDKPIVTIFNVPDLLKRTRDVFVDYNLQFEVGKMAKFEHIQMLLDLDKKKHFKTLPKLKTEHFNLNDINIKENVEVAAMQFSSTVAAGLETLVLTKYAPHDVTYTAEFVSVMDDLFDSLNGNQLNMLENKKYRGVLMAMSSHMKFWSWLLVHLVNWKVIDKKTGKDETSSFDFIKGWQITIEAVMFLWGNLQGGRI</sequence>
<dbReference type="AlphaFoldDB" id="A0AAV8ZHC5"/>
<accession>A0AAV8ZHC5</accession>
<dbReference type="InterPro" id="IPR048366">
    <property type="entry name" value="TNP-like_GBD"/>
</dbReference>
<protein>
    <submittedName>
        <fullName evidence="3">Uncharacterized protein</fullName>
    </submittedName>
</protein>
<evidence type="ECO:0000313" key="3">
    <source>
        <dbReference type="EMBL" id="KAJ8962867.1"/>
    </source>
</evidence>
<dbReference type="Pfam" id="PF21787">
    <property type="entry name" value="TNP-like_RNaseH_N"/>
    <property type="match status" value="1"/>
</dbReference>
<evidence type="ECO:0000259" key="2">
    <source>
        <dbReference type="Pfam" id="PF21788"/>
    </source>
</evidence>
<name>A0AAV8ZHC5_9CUCU</name>
<feature type="domain" description="Transposable element P transposase-like RNase H" evidence="1">
    <location>
        <begin position="4"/>
        <end position="130"/>
    </location>
</feature>
<feature type="domain" description="Transposable element P transposase-like GTP-binding insertion" evidence="2">
    <location>
        <begin position="163"/>
        <end position="274"/>
    </location>
</feature>
<dbReference type="Pfam" id="PF21788">
    <property type="entry name" value="TNP-like_GBD"/>
    <property type="match status" value="1"/>
</dbReference>
<organism evidence="3 4">
    <name type="scientific">Aromia moschata</name>
    <dbReference type="NCBI Taxonomy" id="1265417"/>
    <lineage>
        <taxon>Eukaryota</taxon>
        <taxon>Metazoa</taxon>
        <taxon>Ecdysozoa</taxon>
        <taxon>Arthropoda</taxon>
        <taxon>Hexapoda</taxon>
        <taxon>Insecta</taxon>
        <taxon>Pterygota</taxon>
        <taxon>Neoptera</taxon>
        <taxon>Endopterygota</taxon>
        <taxon>Coleoptera</taxon>
        <taxon>Polyphaga</taxon>
        <taxon>Cucujiformia</taxon>
        <taxon>Chrysomeloidea</taxon>
        <taxon>Cerambycidae</taxon>
        <taxon>Cerambycinae</taxon>
        <taxon>Callichromatini</taxon>
        <taxon>Aromia</taxon>
    </lineage>
</organism>
<keyword evidence="4" id="KW-1185">Reference proteome</keyword>
<dbReference type="EMBL" id="JAPWTK010000002">
    <property type="protein sequence ID" value="KAJ8962867.1"/>
    <property type="molecule type" value="Genomic_DNA"/>
</dbReference>
<comment type="caution">
    <text evidence="3">The sequence shown here is derived from an EMBL/GenBank/DDBJ whole genome shotgun (WGS) entry which is preliminary data.</text>
</comment>
<proteinExistence type="predicted"/>
<dbReference type="InterPro" id="IPR048365">
    <property type="entry name" value="TNP-like_RNaseH_N"/>
</dbReference>